<dbReference type="InterPro" id="IPR005335">
    <property type="entry name" value="Terminase_ssu"/>
</dbReference>
<evidence type="ECO:0000313" key="5">
    <source>
        <dbReference type="Proteomes" id="UP000664771"/>
    </source>
</evidence>
<protein>
    <submittedName>
        <fullName evidence="4">Terminase small subunit</fullName>
    </submittedName>
</protein>
<organism evidence="4 5">
    <name type="scientific">Acetobacter sacchari</name>
    <dbReference type="NCBI Taxonomy" id="2661687"/>
    <lineage>
        <taxon>Bacteria</taxon>
        <taxon>Pseudomonadati</taxon>
        <taxon>Pseudomonadota</taxon>
        <taxon>Alphaproteobacteria</taxon>
        <taxon>Acetobacterales</taxon>
        <taxon>Acetobacteraceae</taxon>
        <taxon>Acetobacter</taxon>
    </lineage>
</organism>
<proteinExistence type="predicted"/>
<gene>
    <name evidence="4" type="ORF">J2D73_18560</name>
</gene>
<name>A0ABS3M0X6_9PROT</name>
<dbReference type="RefSeq" id="WP_207883768.1">
    <property type="nucleotide sequence ID" value="NZ_JAFVMF010000030.1"/>
</dbReference>
<evidence type="ECO:0000256" key="3">
    <source>
        <dbReference type="SAM" id="MobiDB-lite"/>
    </source>
</evidence>
<keyword evidence="5" id="KW-1185">Reference proteome</keyword>
<evidence type="ECO:0000313" key="4">
    <source>
        <dbReference type="EMBL" id="MBO1361788.1"/>
    </source>
</evidence>
<sequence length="191" mass="21128">MADLTPKQRRFVEVYLSNGENAAEAYRVAYSRTCPDATARANGSRLLKNANIVHLISRAQRAAKKRTDRIVDRYAINKEKVLLELARIGFADVTDVVNVVEDGETRRVEIKATADLSEDVRRAISEISETTNESGDRTIKVKQHSKLTALQQISKILGYDKPTPQDDGAVDDMAGDPDPERIDRGESSEGG</sequence>
<keyword evidence="2" id="KW-0231">Viral genome packaging</keyword>
<evidence type="ECO:0000256" key="2">
    <source>
        <dbReference type="ARBA" id="ARBA00023219"/>
    </source>
</evidence>
<feature type="region of interest" description="Disordered" evidence="3">
    <location>
        <begin position="157"/>
        <end position="191"/>
    </location>
</feature>
<feature type="compositionally biased region" description="Basic and acidic residues" evidence="3">
    <location>
        <begin position="178"/>
        <end position="191"/>
    </location>
</feature>
<dbReference type="PANTHER" id="PTHR41328:SF2">
    <property type="entry name" value="TERMINASE SMALL SUBUNIT"/>
    <property type="match status" value="1"/>
</dbReference>
<dbReference type="InterPro" id="IPR038713">
    <property type="entry name" value="Terminase_Gp1_N_sf"/>
</dbReference>
<dbReference type="PANTHER" id="PTHR41328">
    <property type="entry name" value="TERMINASE SMALL SUBUNIT-RELATED"/>
    <property type="match status" value="1"/>
</dbReference>
<comment type="caution">
    <text evidence="4">The sequence shown here is derived from an EMBL/GenBank/DDBJ whole genome shotgun (WGS) entry which is preliminary data.</text>
</comment>
<dbReference type="Gene3D" id="1.10.10.1400">
    <property type="entry name" value="Terminase, small subunit, N-terminal DNA-binding domain, HTH motif"/>
    <property type="match status" value="1"/>
</dbReference>
<dbReference type="Pfam" id="PF03592">
    <property type="entry name" value="Terminase_2"/>
    <property type="match status" value="1"/>
</dbReference>
<dbReference type="InterPro" id="IPR052404">
    <property type="entry name" value="SPP1-like_terminase"/>
</dbReference>
<dbReference type="EMBL" id="JAFVMF010000030">
    <property type="protein sequence ID" value="MBO1361788.1"/>
    <property type="molecule type" value="Genomic_DNA"/>
</dbReference>
<evidence type="ECO:0000256" key="1">
    <source>
        <dbReference type="ARBA" id="ARBA00022612"/>
    </source>
</evidence>
<dbReference type="Proteomes" id="UP000664771">
    <property type="component" value="Unassembled WGS sequence"/>
</dbReference>
<feature type="compositionally biased region" description="Acidic residues" evidence="3">
    <location>
        <begin position="168"/>
        <end position="177"/>
    </location>
</feature>
<reference evidence="4 5" key="1">
    <citation type="submission" date="2021-03" db="EMBL/GenBank/DDBJ databases">
        <title>The complete genome sequence of Acetobacter sacchari TBRC 11175.</title>
        <authorList>
            <person name="Charoenyingcharoen P."/>
            <person name="Yukphan P."/>
        </authorList>
    </citation>
    <scope>NUCLEOTIDE SEQUENCE [LARGE SCALE GENOMIC DNA]</scope>
    <source>
        <strain evidence="4 5">TBRC 11175</strain>
    </source>
</reference>
<keyword evidence="1" id="KW-1188">Viral release from host cell</keyword>
<accession>A0ABS3M0X6</accession>